<dbReference type="KEGG" id="fgi:OP10G_3020"/>
<protein>
    <recommendedName>
        <fullName evidence="3">Galanin</fullName>
    </recommendedName>
</protein>
<organism evidence="1 2">
    <name type="scientific">Fimbriimonas ginsengisoli Gsoil 348</name>
    <dbReference type="NCBI Taxonomy" id="661478"/>
    <lineage>
        <taxon>Bacteria</taxon>
        <taxon>Bacillati</taxon>
        <taxon>Armatimonadota</taxon>
        <taxon>Fimbriimonadia</taxon>
        <taxon>Fimbriimonadales</taxon>
        <taxon>Fimbriimonadaceae</taxon>
        <taxon>Fimbriimonas</taxon>
    </lineage>
</organism>
<dbReference type="AlphaFoldDB" id="A0A068NS58"/>
<dbReference type="EMBL" id="CP007139">
    <property type="protein sequence ID" value="AIE86388.1"/>
    <property type="molecule type" value="Genomic_DNA"/>
</dbReference>
<proteinExistence type="predicted"/>
<gene>
    <name evidence="1" type="ORF">OP10G_3020</name>
</gene>
<dbReference type="RefSeq" id="WP_025229643.1">
    <property type="nucleotide sequence ID" value="NZ_CP007139.1"/>
</dbReference>
<evidence type="ECO:0000313" key="1">
    <source>
        <dbReference type="EMBL" id="AIE86388.1"/>
    </source>
</evidence>
<accession>A0A068NS58</accession>
<keyword evidence="2" id="KW-1185">Reference proteome</keyword>
<reference evidence="1 2" key="1">
    <citation type="journal article" date="2014" name="PLoS ONE">
        <title>The first complete genome sequence of the class fimbriimonadia in the phylum armatimonadetes.</title>
        <authorList>
            <person name="Hu Z.Y."/>
            <person name="Wang Y.Z."/>
            <person name="Im W.T."/>
            <person name="Wang S.Y."/>
            <person name="Zhao G.P."/>
            <person name="Zheng H.J."/>
            <person name="Quan Z.X."/>
        </authorList>
    </citation>
    <scope>NUCLEOTIDE SEQUENCE [LARGE SCALE GENOMIC DNA]</scope>
    <source>
        <strain evidence="1">Gsoil 348</strain>
    </source>
</reference>
<sequence length="254" mass="28387">MELIFVGVIVLVIVIAVFASIAAKKRREAFFGLAQSLGFQYMPEGMAEPPRSGFFDSMAGMFGPSADAIFLQRFLGFHPFGEGHSPDVANLLIGTRDGADWYLFDYSYKTETTDSEGKTSTTTHSFGVVAARVPIAFPGLSLTPENVFHRIGAKLGMQELNFELEEFNRRYFVRSADSKAAYDLLHPRAIEFLMSKPVRHWQMGGIYVMIVQSGAFTPGDAMLAFQEIRGFIGLIPDYYRQDHGFTPQWRGPLD</sequence>
<dbReference type="HOGENOM" id="CLU_1093035_0_0_0"/>
<name>A0A068NS58_FIMGI</name>
<dbReference type="Proteomes" id="UP000027982">
    <property type="component" value="Chromosome"/>
</dbReference>
<evidence type="ECO:0008006" key="3">
    <source>
        <dbReference type="Google" id="ProtNLM"/>
    </source>
</evidence>
<dbReference type="eggNOG" id="ENOG502ZQ69">
    <property type="taxonomic scope" value="Bacteria"/>
</dbReference>
<evidence type="ECO:0000313" key="2">
    <source>
        <dbReference type="Proteomes" id="UP000027982"/>
    </source>
</evidence>
<dbReference type="STRING" id="661478.OP10G_3020"/>
<dbReference type="OrthoDB" id="190895at2"/>